<feature type="coiled-coil region" evidence="2">
    <location>
        <begin position="15"/>
        <end position="42"/>
    </location>
</feature>
<feature type="coiled-coil region" evidence="2">
    <location>
        <begin position="713"/>
        <end position="769"/>
    </location>
</feature>
<evidence type="ECO:0000259" key="3">
    <source>
        <dbReference type="Pfam" id="PF10145"/>
    </source>
</evidence>
<evidence type="ECO:0000256" key="1">
    <source>
        <dbReference type="ARBA" id="ARBA00022612"/>
    </source>
</evidence>
<dbReference type="OrthoDB" id="28713at2"/>
<keyword evidence="1" id="KW-1188">Viral release from host cell</keyword>
<feature type="coiled-coil region" evidence="2">
    <location>
        <begin position="78"/>
        <end position="147"/>
    </location>
</feature>
<dbReference type="Proteomes" id="UP000447393">
    <property type="component" value="Unassembled WGS sequence"/>
</dbReference>
<dbReference type="AlphaFoldDB" id="A0A845EEX9"/>
<sequence length="1114" mass="123218">MAKRNETQVSFSVFNKDFNDGMKDMRDESKRLKKEFKLQSEQMKETATATEKLESRVNYLGKEQGIVRKQIDATSNQLEKAKRTYGENSNEANKLSNQLLDLRISEQKLENAIGRTKTEIAQQSQEMSEARNDANKYQKSLQDVGREANDLGDKLSAGVTLPMAGIGAAAGASAMSLHDATQLMTGSLGATGAEARQLEEDMEHVWSEGFGDNPEDVARSMMMVKQNIQGIGNGKELQQVTKDMLTLADVTESDMSEATRGVNQLMHNFGLTAEEAMDLFAKGQQEGLNFSQEMFDNISEYAPLFKQMGFSAEEYFNILANGTKNGAYNLDYINDLMKEFDVRIRDGSDRTADAFGSMTEETQALFKEFENGEATAEDLFKRVIPELEDMGDQVKANQIGVELFGTKWEDMGAQTVYSLDEMDESLQGVDGSMKELSESQEQTFSREFKKTLRDILKALEPLGEELLDIAQDITPRIQELAESFASLDEDTQKFYLTLAGGATVAGPALKTLGGLANIAGNLSTNFGRADAAAGKKGLGRTLLNLVGRAGPVGLAVGGVTALALTIAQLSQNEKELNEVSLETANGLIKQHQETGNLIKQFDELRSRSKLTSDEFARYVDLQTELQEASNPETIAAIKREMGMLQEKSGFTNQELQTMVGLNGNLVEALPGATQTITDQGNKIAGTTTELNKYNQEIAKMATLKLEKQFYNAAENQRQLYADLKSEQQQLNTLKSRESEINQLLNTNSSQELVTMKNQTLEELKSLQAQQARYKSGTEEWHLLQEKISPLQRQYSLIKDGEQGLKEQLLTLKQQKAEQQLKIGETETEISKLGAVYEKLQLNYLKNAGITEEVARQAVNQGNVSSVIDDQISKLETEKQKLREQTPINMRNTDEYLNGVAAIDRQIGELQTARGQISDLSRDARNYTDELGKDVSKNVQTNLSPSAASLNRSLGETVWKTVSLRYSGRAGGHHVPNQYAEGTNFHQGGPAIVGEEGPELIRQGNKWSLHDFGYIPDLKRGADVFTADETNKILSGLQRNLPGYASGVGVSPELSRNLNQMSTQLSSTHSIRNQMNFDIGVGDVVLDGDQVGQIIWKSVKDQIDLNQDIKDTFRG</sequence>
<feature type="coiled-coil region" evidence="2">
    <location>
        <begin position="801"/>
        <end position="828"/>
    </location>
</feature>
<protein>
    <submittedName>
        <fullName evidence="4">Phage tail tape measure protein</fullName>
    </submittedName>
</protein>
<dbReference type="NCBIfam" id="TIGR01760">
    <property type="entry name" value="tape_meas_TP901"/>
    <property type="match status" value="1"/>
</dbReference>
<gene>
    <name evidence="4" type="ORF">GLV98_12205</name>
</gene>
<evidence type="ECO:0000313" key="5">
    <source>
        <dbReference type="Proteomes" id="UP000447393"/>
    </source>
</evidence>
<comment type="caution">
    <text evidence="4">The sequence shown here is derived from an EMBL/GenBank/DDBJ whole genome shotgun (WGS) entry which is preliminary data.</text>
</comment>
<feature type="domain" description="Phage tail tape measure protein" evidence="3">
    <location>
        <begin position="210"/>
        <end position="405"/>
    </location>
</feature>
<keyword evidence="2" id="KW-0175">Coiled coil</keyword>
<dbReference type="EMBL" id="WMEZ01000004">
    <property type="protein sequence ID" value="MYL50251.1"/>
    <property type="molecule type" value="Genomic_DNA"/>
</dbReference>
<dbReference type="Pfam" id="PF10145">
    <property type="entry name" value="PhageMin_Tail"/>
    <property type="match status" value="1"/>
</dbReference>
<dbReference type="RefSeq" id="WP_160915541.1">
    <property type="nucleotide sequence ID" value="NZ_WMEZ01000004.1"/>
</dbReference>
<accession>A0A845EEX9</accession>
<evidence type="ECO:0000313" key="4">
    <source>
        <dbReference type="EMBL" id="MYL50251.1"/>
    </source>
</evidence>
<reference evidence="4 5" key="1">
    <citation type="submission" date="2019-11" db="EMBL/GenBank/DDBJ databases">
        <title>Genome sequences of 17 halophilic strains isolated from different environments.</title>
        <authorList>
            <person name="Furrow R.E."/>
        </authorList>
    </citation>
    <scope>NUCLEOTIDE SEQUENCE [LARGE SCALE GENOMIC DNA]</scope>
    <source>
        <strain evidence="4 5">22505_10_Sand</strain>
    </source>
</reference>
<proteinExistence type="predicted"/>
<dbReference type="PANTHER" id="PTHR37813:SF1">
    <property type="entry name" value="FELS-2 PROPHAGE PROTEIN"/>
    <property type="match status" value="1"/>
</dbReference>
<dbReference type="PANTHER" id="PTHR37813">
    <property type="entry name" value="FELS-2 PROPHAGE PROTEIN"/>
    <property type="match status" value="1"/>
</dbReference>
<organism evidence="4 5">
    <name type="scientific">Halobacillus litoralis</name>
    <dbReference type="NCBI Taxonomy" id="45668"/>
    <lineage>
        <taxon>Bacteria</taxon>
        <taxon>Bacillati</taxon>
        <taxon>Bacillota</taxon>
        <taxon>Bacilli</taxon>
        <taxon>Bacillales</taxon>
        <taxon>Bacillaceae</taxon>
        <taxon>Halobacillus</taxon>
    </lineage>
</organism>
<evidence type="ECO:0000256" key="2">
    <source>
        <dbReference type="SAM" id="Coils"/>
    </source>
</evidence>
<name>A0A845EEX9_9BACI</name>
<dbReference type="InterPro" id="IPR010090">
    <property type="entry name" value="Phage_tape_meas"/>
</dbReference>